<organism evidence="1 2">
    <name type="scientific">Clavelina lepadiformis</name>
    <name type="common">Light-bulb sea squirt</name>
    <name type="synonym">Ascidia lepadiformis</name>
    <dbReference type="NCBI Taxonomy" id="159417"/>
    <lineage>
        <taxon>Eukaryota</taxon>
        <taxon>Metazoa</taxon>
        <taxon>Chordata</taxon>
        <taxon>Tunicata</taxon>
        <taxon>Ascidiacea</taxon>
        <taxon>Aplousobranchia</taxon>
        <taxon>Clavelinidae</taxon>
        <taxon>Clavelina</taxon>
    </lineage>
</organism>
<evidence type="ECO:0000313" key="2">
    <source>
        <dbReference type="Proteomes" id="UP001642483"/>
    </source>
</evidence>
<dbReference type="PANTHER" id="PTHR47196">
    <property type="entry name" value="KELCH DOMAIN-CONTAINING PROTEIN 9"/>
    <property type="match status" value="1"/>
</dbReference>
<name>A0ABP0FG17_CLALP</name>
<keyword evidence="2" id="KW-1185">Reference proteome</keyword>
<dbReference type="Gene3D" id="2.120.10.80">
    <property type="entry name" value="Kelch-type beta propeller"/>
    <property type="match status" value="1"/>
</dbReference>
<proteinExistence type="predicted"/>
<dbReference type="InterPro" id="IPR042941">
    <property type="entry name" value="KLDC9"/>
</dbReference>
<sequence length="241" mass="26589">MHVYQWTLLIAMPSSNTPAGLSSHTCTVVQDTEMIITGREGGVHMQRRFGSVFKLTINLQNGQYTYAELPMHISSRSGHTTCLTFNKLSHDTKQKDQANLVIVGGRDAENIDVVRISASVKPLNEDLGNIIHQLIKNKLLLPAAGKSHRLRHHAAVSAGNFCVLQGGEMFGKVRDTITHNLLVYDSSGTKCWQVTLPADDCTLLEKMGHTMIWYAPKLYLIGGVQQKSIVPSNIVEITLSI</sequence>
<protein>
    <submittedName>
        <fullName evidence="1">Uncharacterized protein</fullName>
    </submittedName>
</protein>
<dbReference type="Proteomes" id="UP001642483">
    <property type="component" value="Unassembled WGS sequence"/>
</dbReference>
<evidence type="ECO:0000313" key="1">
    <source>
        <dbReference type="EMBL" id="CAK8678301.1"/>
    </source>
</evidence>
<dbReference type="SUPFAM" id="SSF117281">
    <property type="entry name" value="Kelch motif"/>
    <property type="match status" value="1"/>
</dbReference>
<dbReference type="PANTHER" id="PTHR47196:SF1">
    <property type="entry name" value="KELCH DOMAIN-CONTAINING PROTEIN 9"/>
    <property type="match status" value="1"/>
</dbReference>
<accession>A0ABP0FG17</accession>
<reference evidence="1 2" key="1">
    <citation type="submission" date="2024-02" db="EMBL/GenBank/DDBJ databases">
        <authorList>
            <person name="Daric V."/>
            <person name="Darras S."/>
        </authorList>
    </citation>
    <scope>NUCLEOTIDE SEQUENCE [LARGE SCALE GENOMIC DNA]</scope>
</reference>
<dbReference type="InterPro" id="IPR015915">
    <property type="entry name" value="Kelch-typ_b-propeller"/>
</dbReference>
<comment type="caution">
    <text evidence="1">The sequence shown here is derived from an EMBL/GenBank/DDBJ whole genome shotgun (WGS) entry which is preliminary data.</text>
</comment>
<gene>
    <name evidence="1" type="ORF">CVLEPA_LOCUS8230</name>
</gene>
<dbReference type="EMBL" id="CAWYQH010000046">
    <property type="protein sequence ID" value="CAK8678301.1"/>
    <property type="molecule type" value="Genomic_DNA"/>
</dbReference>